<dbReference type="InterPro" id="IPR023917">
    <property type="entry name" value="Bifunctiontional_GlmU_bac-type"/>
</dbReference>
<dbReference type="PANTHER" id="PTHR43584:SF9">
    <property type="entry name" value="TRANSFERASE HEXAPEPTIDE REPEAT CONTAINING PROTEIN"/>
    <property type="match status" value="1"/>
</dbReference>
<dbReference type="InterPro" id="IPR050065">
    <property type="entry name" value="GlmU-like"/>
</dbReference>
<organism evidence="3 4">
    <name type="scientific">Stieleria marina</name>
    <dbReference type="NCBI Taxonomy" id="1930275"/>
    <lineage>
        <taxon>Bacteria</taxon>
        <taxon>Pseudomonadati</taxon>
        <taxon>Planctomycetota</taxon>
        <taxon>Planctomycetia</taxon>
        <taxon>Pirellulales</taxon>
        <taxon>Pirellulaceae</taxon>
        <taxon>Stieleria</taxon>
    </lineage>
</organism>
<dbReference type="PANTHER" id="PTHR43584">
    <property type="entry name" value="NUCLEOTIDYL TRANSFERASE"/>
    <property type="match status" value="1"/>
</dbReference>
<dbReference type="CDD" id="cd05635">
    <property type="entry name" value="LbH_unknown"/>
    <property type="match status" value="1"/>
</dbReference>
<evidence type="ECO:0000256" key="2">
    <source>
        <dbReference type="ARBA" id="ARBA00023315"/>
    </source>
</evidence>
<dbReference type="AlphaFoldDB" id="A0A517NUT9"/>
<keyword evidence="4" id="KW-1185">Reference proteome</keyword>
<protein>
    <recommendedName>
        <fullName evidence="5">Glucosamine-1-phosphate N-acetyltransferase</fullName>
    </recommendedName>
</protein>
<dbReference type="RefSeq" id="WP_145418599.1">
    <property type="nucleotide sequence ID" value="NZ_CP036526.1"/>
</dbReference>
<dbReference type="Proteomes" id="UP000319817">
    <property type="component" value="Chromosome"/>
</dbReference>
<name>A0A517NUT9_9BACT</name>
<dbReference type="OrthoDB" id="234332at2"/>
<evidence type="ECO:0000313" key="4">
    <source>
        <dbReference type="Proteomes" id="UP000319817"/>
    </source>
</evidence>
<gene>
    <name evidence="3" type="ORF">K239x_28800</name>
</gene>
<accession>A0A517NUT9</accession>
<evidence type="ECO:0000256" key="1">
    <source>
        <dbReference type="ARBA" id="ARBA00022679"/>
    </source>
</evidence>
<reference evidence="3 4" key="1">
    <citation type="submission" date="2019-02" db="EMBL/GenBank/DDBJ databases">
        <title>Deep-cultivation of Planctomycetes and their phenomic and genomic characterization uncovers novel biology.</title>
        <authorList>
            <person name="Wiegand S."/>
            <person name="Jogler M."/>
            <person name="Boedeker C."/>
            <person name="Pinto D."/>
            <person name="Vollmers J."/>
            <person name="Rivas-Marin E."/>
            <person name="Kohn T."/>
            <person name="Peeters S.H."/>
            <person name="Heuer A."/>
            <person name="Rast P."/>
            <person name="Oberbeckmann S."/>
            <person name="Bunk B."/>
            <person name="Jeske O."/>
            <person name="Meyerdierks A."/>
            <person name="Storesund J.E."/>
            <person name="Kallscheuer N."/>
            <person name="Luecker S."/>
            <person name="Lage O.M."/>
            <person name="Pohl T."/>
            <person name="Merkel B.J."/>
            <person name="Hornburger P."/>
            <person name="Mueller R.-W."/>
            <person name="Bruemmer F."/>
            <person name="Labrenz M."/>
            <person name="Spormann A.M."/>
            <person name="Op den Camp H."/>
            <person name="Overmann J."/>
            <person name="Amann R."/>
            <person name="Jetten M.S.M."/>
            <person name="Mascher T."/>
            <person name="Medema M.H."/>
            <person name="Devos D.P."/>
            <person name="Kaster A.-K."/>
            <person name="Ovreas L."/>
            <person name="Rohde M."/>
            <person name="Galperin M.Y."/>
            <person name="Jogler C."/>
        </authorList>
    </citation>
    <scope>NUCLEOTIDE SEQUENCE [LARGE SCALE GENOMIC DNA]</scope>
    <source>
        <strain evidence="3 4">K23_9</strain>
    </source>
</reference>
<dbReference type="EMBL" id="CP036526">
    <property type="protein sequence ID" value="QDT10889.1"/>
    <property type="molecule type" value="Genomic_DNA"/>
</dbReference>
<dbReference type="GO" id="GO:0016779">
    <property type="term" value="F:nucleotidyltransferase activity"/>
    <property type="evidence" value="ECO:0007669"/>
    <property type="project" value="UniProtKB-ARBA"/>
</dbReference>
<evidence type="ECO:0000313" key="3">
    <source>
        <dbReference type="EMBL" id="QDT10889.1"/>
    </source>
</evidence>
<dbReference type="Gene3D" id="2.160.10.10">
    <property type="entry name" value="Hexapeptide repeat proteins"/>
    <property type="match status" value="1"/>
</dbReference>
<sequence length="418" mass="45625">MQTICFEDQFVDRLRPITLSRPAYAINCASLTLLDWLQELPGNLTVDVRPHLATIERLDRKLEAPANASDPGGVVLVNARIVPKVELASLLKTLCESDESTAIFDEEDGVVLLARITAADIASQQSAIDQADSVTAGLIEIAATLGRSETSVEVLRHPHEVVFHHMALMPDAMQWRLEHGDYKETADGVFAAEGATLGNYSVVDTSEGPILLDKDVEVGPFCFLSGPVYAGPRARVLEHAALKDGVALGHTTKIGGEVEASVIEPFTNKQHHGFLGHSYLGSWINLGAGTCNSDLKNTYGKINMTYGDKKIATGMQFLGCIIGDYSKTAINTSIFTGKVIGVCSMLYGFATENVPSYVNYARLFGQTSLLPADVMINTQQRMFARRKVQQRECDMQLIRDMYSLTESERAEAIEHDGL</sequence>
<dbReference type="SUPFAM" id="SSF51161">
    <property type="entry name" value="Trimeric LpxA-like enzymes"/>
    <property type="match status" value="1"/>
</dbReference>
<keyword evidence="1" id="KW-0808">Transferase</keyword>
<evidence type="ECO:0008006" key="5">
    <source>
        <dbReference type="Google" id="ProtNLM"/>
    </source>
</evidence>
<keyword evidence="2" id="KW-0012">Acyltransferase</keyword>
<dbReference type="InterPro" id="IPR011004">
    <property type="entry name" value="Trimer_LpxA-like_sf"/>
</dbReference>
<proteinExistence type="predicted"/>
<dbReference type="NCBIfam" id="TIGR03991">
    <property type="entry name" value="alt_bact_glmU"/>
    <property type="match status" value="1"/>
</dbReference>
<dbReference type="Pfam" id="PF13562">
    <property type="entry name" value="NTP_transf_4"/>
    <property type="match status" value="1"/>
</dbReference>
<dbReference type="GO" id="GO:0016746">
    <property type="term" value="F:acyltransferase activity"/>
    <property type="evidence" value="ECO:0007669"/>
    <property type="project" value="UniProtKB-KW"/>
</dbReference>